<dbReference type="STRING" id="29354.IO98_20230"/>
<evidence type="ECO:0000313" key="6">
    <source>
        <dbReference type="Proteomes" id="UP000028525"/>
    </source>
</evidence>
<dbReference type="GO" id="GO:0043565">
    <property type="term" value="F:sequence-specific DNA binding"/>
    <property type="evidence" value="ECO:0007669"/>
    <property type="project" value="InterPro"/>
</dbReference>
<dbReference type="Proteomes" id="UP000028525">
    <property type="component" value="Unassembled WGS sequence"/>
</dbReference>
<dbReference type="OrthoDB" id="249627at2"/>
<keyword evidence="3" id="KW-0804">Transcription</keyword>
<dbReference type="InterPro" id="IPR018060">
    <property type="entry name" value="HTH_AraC"/>
</dbReference>
<evidence type="ECO:0000256" key="1">
    <source>
        <dbReference type="ARBA" id="ARBA00023015"/>
    </source>
</evidence>
<dbReference type="PROSITE" id="PS00041">
    <property type="entry name" value="HTH_ARAC_FAMILY_1"/>
    <property type="match status" value="1"/>
</dbReference>
<accession>A0A084JFS2</accession>
<dbReference type="InterPro" id="IPR037923">
    <property type="entry name" value="HTH-like"/>
</dbReference>
<dbReference type="SUPFAM" id="SSF46689">
    <property type="entry name" value="Homeodomain-like"/>
    <property type="match status" value="1"/>
</dbReference>
<evidence type="ECO:0000313" key="5">
    <source>
        <dbReference type="EMBL" id="KEZ87806.1"/>
    </source>
</evidence>
<evidence type="ECO:0000256" key="2">
    <source>
        <dbReference type="ARBA" id="ARBA00023125"/>
    </source>
</evidence>
<keyword evidence="2" id="KW-0238">DNA-binding</keyword>
<organism evidence="5 6">
    <name type="scientific">Lacrimispora celerecrescens</name>
    <dbReference type="NCBI Taxonomy" id="29354"/>
    <lineage>
        <taxon>Bacteria</taxon>
        <taxon>Bacillati</taxon>
        <taxon>Bacillota</taxon>
        <taxon>Clostridia</taxon>
        <taxon>Lachnospirales</taxon>
        <taxon>Lachnospiraceae</taxon>
        <taxon>Lacrimispora</taxon>
    </lineage>
</organism>
<keyword evidence="6" id="KW-1185">Reference proteome</keyword>
<dbReference type="PRINTS" id="PR00032">
    <property type="entry name" value="HTHARAC"/>
</dbReference>
<dbReference type="Pfam" id="PF12833">
    <property type="entry name" value="HTH_18"/>
    <property type="match status" value="1"/>
</dbReference>
<dbReference type="InterPro" id="IPR009057">
    <property type="entry name" value="Homeodomain-like_sf"/>
</dbReference>
<keyword evidence="1" id="KW-0805">Transcription regulation</keyword>
<evidence type="ECO:0000256" key="3">
    <source>
        <dbReference type="ARBA" id="ARBA00023163"/>
    </source>
</evidence>
<dbReference type="EMBL" id="JPME01000029">
    <property type="protein sequence ID" value="KEZ87806.1"/>
    <property type="molecule type" value="Genomic_DNA"/>
</dbReference>
<proteinExistence type="predicted"/>
<feature type="domain" description="HTH araC/xylS-type" evidence="4">
    <location>
        <begin position="189"/>
        <end position="287"/>
    </location>
</feature>
<dbReference type="PANTHER" id="PTHR43280:SF28">
    <property type="entry name" value="HTH-TYPE TRANSCRIPTIONAL ACTIVATOR RHAS"/>
    <property type="match status" value="1"/>
</dbReference>
<sequence length="302" mass="35159">MKYKYTELTEEVTIHRIISIHYFEYMSDFTFAGESHNFWELLCVDKGEVDVVADHERLTLQKGEVIFHQPNEFHRVLANGVIAPNLVVIGFDCQSPRMDFFKEQILKVGQEEQELLARIIAEARLCFEGRLDNPYQEVLVRKDHGPFAAEQMIKIYLEQFLIQMYRHSFSARQAPTPLKDTPSAEDIYETILCYFEKNICVQLTIDQISRDNLISTSQLKKLFSEKGNTGVIEYFNCMKIDAAKQLIRNRQLNFTQIANQLGYTSVHYFSRQFKHLTGMTPSEYATSIKKLSEKNIVRDTSL</sequence>
<dbReference type="PANTHER" id="PTHR43280">
    <property type="entry name" value="ARAC-FAMILY TRANSCRIPTIONAL REGULATOR"/>
    <property type="match status" value="1"/>
</dbReference>
<comment type="caution">
    <text evidence="5">The sequence shown here is derived from an EMBL/GenBank/DDBJ whole genome shotgun (WGS) entry which is preliminary data.</text>
</comment>
<dbReference type="InterPro" id="IPR014710">
    <property type="entry name" value="RmlC-like_jellyroll"/>
</dbReference>
<protein>
    <submittedName>
        <fullName evidence="5">AraC family transcriptional regulator</fullName>
    </submittedName>
</protein>
<dbReference type="InterPro" id="IPR018062">
    <property type="entry name" value="HTH_AraC-typ_CS"/>
</dbReference>
<evidence type="ECO:0000259" key="4">
    <source>
        <dbReference type="PROSITE" id="PS01124"/>
    </source>
</evidence>
<dbReference type="SMART" id="SM00342">
    <property type="entry name" value="HTH_ARAC"/>
    <property type="match status" value="1"/>
</dbReference>
<dbReference type="RefSeq" id="WP_038284049.1">
    <property type="nucleotide sequence ID" value="NZ_JPME01000029.1"/>
</dbReference>
<dbReference type="InterPro" id="IPR020449">
    <property type="entry name" value="Tscrpt_reg_AraC-type_HTH"/>
</dbReference>
<dbReference type="AlphaFoldDB" id="A0A084JFS2"/>
<gene>
    <name evidence="5" type="ORF">IO98_20230</name>
</gene>
<reference evidence="5 6" key="1">
    <citation type="submission" date="2014-07" db="EMBL/GenBank/DDBJ databases">
        <title>Draft genome of Clostridium celerecrescens 152B isolated from sediments associated with methane hydrate from Krishna Godavari basin.</title>
        <authorList>
            <person name="Honkalas V.S."/>
            <person name="Dabir A.P."/>
            <person name="Arora P."/>
            <person name="Dhakephalkar P.K."/>
        </authorList>
    </citation>
    <scope>NUCLEOTIDE SEQUENCE [LARGE SCALE GENOMIC DNA]</scope>
    <source>
        <strain evidence="5 6">152B</strain>
    </source>
</reference>
<name>A0A084JFS2_9FIRM</name>
<dbReference type="PROSITE" id="PS01124">
    <property type="entry name" value="HTH_ARAC_FAMILY_2"/>
    <property type="match status" value="1"/>
</dbReference>
<dbReference type="GO" id="GO:0003700">
    <property type="term" value="F:DNA-binding transcription factor activity"/>
    <property type="evidence" value="ECO:0007669"/>
    <property type="project" value="InterPro"/>
</dbReference>
<dbReference type="Gene3D" id="2.60.120.10">
    <property type="entry name" value="Jelly Rolls"/>
    <property type="match status" value="1"/>
</dbReference>
<dbReference type="Gene3D" id="1.10.10.60">
    <property type="entry name" value="Homeodomain-like"/>
    <property type="match status" value="1"/>
</dbReference>
<dbReference type="SUPFAM" id="SSF51215">
    <property type="entry name" value="Regulatory protein AraC"/>
    <property type="match status" value="1"/>
</dbReference>